<dbReference type="SUPFAM" id="SSF52283">
    <property type="entry name" value="Formate/glycerate dehydrogenase catalytic domain-like"/>
    <property type="match status" value="1"/>
</dbReference>
<dbReference type="Pfam" id="PF00389">
    <property type="entry name" value="2-Hacid_dh"/>
    <property type="match status" value="1"/>
</dbReference>
<gene>
    <name evidence="8" type="ORF">GCM10023203_22680</name>
</gene>
<dbReference type="CDD" id="cd12169">
    <property type="entry name" value="PGDH_like_1"/>
    <property type="match status" value="1"/>
</dbReference>
<dbReference type="SUPFAM" id="SSF51735">
    <property type="entry name" value="NAD(P)-binding Rossmann-fold domains"/>
    <property type="match status" value="1"/>
</dbReference>
<dbReference type="InterPro" id="IPR029753">
    <property type="entry name" value="D-isomer_DH_CS"/>
</dbReference>
<organism evidence="8 9">
    <name type="scientific">Actinomycetospora straminea</name>
    <dbReference type="NCBI Taxonomy" id="663607"/>
    <lineage>
        <taxon>Bacteria</taxon>
        <taxon>Bacillati</taxon>
        <taxon>Actinomycetota</taxon>
        <taxon>Actinomycetes</taxon>
        <taxon>Pseudonocardiales</taxon>
        <taxon>Pseudonocardiaceae</taxon>
        <taxon>Actinomycetospora</taxon>
    </lineage>
</organism>
<evidence type="ECO:0000313" key="8">
    <source>
        <dbReference type="EMBL" id="GAA4872416.1"/>
    </source>
</evidence>
<dbReference type="InterPro" id="IPR006140">
    <property type="entry name" value="D-isomer_DH_NAD-bd"/>
</dbReference>
<evidence type="ECO:0000259" key="7">
    <source>
        <dbReference type="Pfam" id="PF02826"/>
    </source>
</evidence>
<keyword evidence="3 5" id="KW-0560">Oxidoreductase</keyword>
<dbReference type="InterPro" id="IPR029752">
    <property type="entry name" value="D-isomer_DH_CS1"/>
</dbReference>
<comment type="caution">
    <text evidence="8">The sequence shown here is derived from an EMBL/GenBank/DDBJ whole genome shotgun (WGS) entry which is preliminary data.</text>
</comment>
<dbReference type="InterPro" id="IPR036291">
    <property type="entry name" value="NAD(P)-bd_dom_sf"/>
</dbReference>
<evidence type="ECO:0000256" key="1">
    <source>
        <dbReference type="ARBA" id="ARBA00005854"/>
    </source>
</evidence>
<dbReference type="InterPro" id="IPR006139">
    <property type="entry name" value="D-isomer_2_OHA_DH_cat_dom"/>
</dbReference>
<feature type="domain" description="D-isomer specific 2-hydroxyacid dehydrogenase NAD-binding" evidence="7">
    <location>
        <begin position="127"/>
        <end position="299"/>
    </location>
</feature>
<dbReference type="Gene3D" id="3.40.50.720">
    <property type="entry name" value="NAD(P)-binding Rossmann-like Domain"/>
    <property type="match status" value="2"/>
</dbReference>
<evidence type="ECO:0000256" key="5">
    <source>
        <dbReference type="RuleBase" id="RU003719"/>
    </source>
</evidence>
<sequence length="339" mass="35629">MPPHPQGHTRPVAPRKIAVLDDYQQVASTYADWDAIGAEDVTFFGQHLGDADGVVAALEPYDVVVAMRERTAFPADVLERLPHLGLLVTTGPANVAIDVAAARERGVTVSGTGGVSSNAPTVEMTWALIHALTRHVPAEDRAVRAGRWQHTVGRDLAGRRLGVVGLGGIGAPVAAVGLALGMDVVAWSEHLDPDDARGHGVTPVSKDELLTTSDVVTVHLKLSARTTGLIGRDDLARMKPTALLVNTSRGPIVDEDALVEALHAGTIGGAGLDVFGTEPLPVDAPLRTAPNTVLTPHLGYVTEGTYEVFYRDAVEDIRAWADGAPIRELGPEDGGAPRS</sequence>
<dbReference type="Proteomes" id="UP001500457">
    <property type="component" value="Unassembled WGS sequence"/>
</dbReference>
<evidence type="ECO:0000256" key="3">
    <source>
        <dbReference type="ARBA" id="ARBA00023002"/>
    </source>
</evidence>
<dbReference type="PROSITE" id="PS00065">
    <property type="entry name" value="D_2_HYDROXYACID_DH_1"/>
    <property type="match status" value="1"/>
</dbReference>
<evidence type="ECO:0000256" key="2">
    <source>
        <dbReference type="ARBA" id="ARBA00022605"/>
    </source>
</evidence>
<dbReference type="PROSITE" id="PS00671">
    <property type="entry name" value="D_2_HYDROXYACID_DH_3"/>
    <property type="match status" value="1"/>
</dbReference>
<name>A0ABP9E9F4_9PSEU</name>
<evidence type="ECO:0000313" key="9">
    <source>
        <dbReference type="Proteomes" id="UP001500457"/>
    </source>
</evidence>
<dbReference type="EMBL" id="BAABHQ010000004">
    <property type="protein sequence ID" value="GAA4872416.1"/>
    <property type="molecule type" value="Genomic_DNA"/>
</dbReference>
<protein>
    <submittedName>
        <fullName evidence="8">D-2-hydroxyacid dehydrogenase family protein</fullName>
    </submittedName>
</protein>
<dbReference type="Pfam" id="PF02826">
    <property type="entry name" value="2-Hacid_dh_C"/>
    <property type="match status" value="1"/>
</dbReference>
<evidence type="ECO:0000259" key="6">
    <source>
        <dbReference type="Pfam" id="PF00389"/>
    </source>
</evidence>
<dbReference type="PANTHER" id="PTHR42789:SF1">
    <property type="entry name" value="D-ISOMER SPECIFIC 2-HYDROXYACID DEHYDROGENASE FAMILY PROTEIN (AFU_ORTHOLOGUE AFUA_6G10090)"/>
    <property type="match status" value="1"/>
</dbReference>
<keyword evidence="2" id="KW-0028">Amino-acid biosynthesis</keyword>
<keyword evidence="9" id="KW-1185">Reference proteome</keyword>
<keyword evidence="4" id="KW-0520">NAD</keyword>
<dbReference type="InterPro" id="IPR050857">
    <property type="entry name" value="D-2-hydroxyacid_DH"/>
</dbReference>
<dbReference type="PANTHER" id="PTHR42789">
    <property type="entry name" value="D-ISOMER SPECIFIC 2-HYDROXYACID DEHYDROGENASE FAMILY PROTEIN (AFU_ORTHOLOGUE AFUA_6G10090)"/>
    <property type="match status" value="1"/>
</dbReference>
<evidence type="ECO:0000256" key="4">
    <source>
        <dbReference type="ARBA" id="ARBA00023027"/>
    </source>
</evidence>
<comment type="similarity">
    <text evidence="1 5">Belongs to the D-isomer specific 2-hydroxyacid dehydrogenase family.</text>
</comment>
<proteinExistence type="inferred from homology"/>
<accession>A0ABP9E9F4</accession>
<reference evidence="9" key="1">
    <citation type="journal article" date="2019" name="Int. J. Syst. Evol. Microbiol.">
        <title>The Global Catalogue of Microorganisms (GCM) 10K type strain sequencing project: providing services to taxonomists for standard genome sequencing and annotation.</title>
        <authorList>
            <consortium name="The Broad Institute Genomics Platform"/>
            <consortium name="The Broad Institute Genome Sequencing Center for Infectious Disease"/>
            <person name="Wu L."/>
            <person name="Ma J."/>
        </authorList>
    </citation>
    <scope>NUCLEOTIDE SEQUENCE [LARGE SCALE GENOMIC DNA]</scope>
    <source>
        <strain evidence="9">JCM 17983</strain>
    </source>
</reference>
<feature type="domain" description="D-isomer specific 2-hydroxyacid dehydrogenase catalytic" evidence="6">
    <location>
        <begin position="40"/>
        <end position="326"/>
    </location>
</feature>